<feature type="region of interest" description="Disordered" evidence="1">
    <location>
        <begin position="1"/>
        <end position="37"/>
    </location>
</feature>
<feature type="region of interest" description="Disordered" evidence="1">
    <location>
        <begin position="168"/>
        <end position="191"/>
    </location>
</feature>
<feature type="domain" description="TrwC relaxase" evidence="2">
    <location>
        <begin position="42"/>
        <end position="124"/>
    </location>
</feature>
<gene>
    <name evidence="3" type="ORF">ACFQE5_06655</name>
</gene>
<evidence type="ECO:0000313" key="4">
    <source>
        <dbReference type="Proteomes" id="UP001596302"/>
    </source>
</evidence>
<dbReference type="Pfam" id="PF08751">
    <property type="entry name" value="TrwC"/>
    <property type="match status" value="1"/>
</dbReference>
<dbReference type="RefSeq" id="WP_379584070.1">
    <property type="nucleotide sequence ID" value="NZ_JBHSQW010000014.1"/>
</dbReference>
<feature type="compositionally biased region" description="Basic and acidic residues" evidence="1">
    <location>
        <begin position="16"/>
        <end position="27"/>
    </location>
</feature>
<dbReference type="Proteomes" id="UP001596302">
    <property type="component" value="Unassembled WGS sequence"/>
</dbReference>
<reference evidence="4" key="1">
    <citation type="journal article" date="2019" name="Int. J. Syst. Evol. Microbiol.">
        <title>The Global Catalogue of Microorganisms (GCM) 10K type strain sequencing project: providing services to taxonomists for standard genome sequencing and annotation.</title>
        <authorList>
            <consortium name="The Broad Institute Genomics Platform"/>
            <consortium name="The Broad Institute Genome Sequencing Center for Infectious Disease"/>
            <person name="Wu L."/>
            <person name="Ma J."/>
        </authorList>
    </citation>
    <scope>NUCLEOTIDE SEQUENCE [LARGE SCALE GENOMIC DNA]</scope>
    <source>
        <strain evidence="4">CCM 8391</strain>
    </source>
</reference>
<evidence type="ECO:0000313" key="3">
    <source>
        <dbReference type="EMBL" id="MFC5993889.1"/>
    </source>
</evidence>
<organism evidence="3 4">
    <name type="scientific">Pseudonocardia hispaniensis</name>
    <dbReference type="NCBI Taxonomy" id="904933"/>
    <lineage>
        <taxon>Bacteria</taxon>
        <taxon>Bacillati</taxon>
        <taxon>Actinomycetota</taxon>
        <taxon>Actinomycetes</taxon>
        <taxon>Pseudonocardiales</taxon>
        <taxon>Pseudonocardiaceae</taxon>
        <taxon>Pseudonocardia</taxon>
    </lineage>
</organism>
<proteinExistence type="predicted"/>
<protein>
    <submittedName>
        <fullName evidence="3">Relaxase domain-containing protein</fullName>
    </submittedName>
</protein>
<sequence>MAWAPHGRGPRQPGGDQRDRARGHDDQSGVPRGARRTWVTLDAETGEVAELTAYAGAFSARAKQIEANIDTYEAKWRADQSGKEPGPALRQAWDRRAWADARPDKVVPTSGRQLQQRWVDELHELGYVAPAPGAPLGRLRTGAVDRDGLVDLALVRLGSRHSAWNAANTRVRSSGSSPPAEAWSTGPCAVS</sequence>
<evidence type="ECO:0000259" key="2">
    <source>
        <dbReference type="Pfam" id="PF08751"/>
    </source>
</evidence>
<comment type="caution">
    <text evidence="3">The sequence shown here is derived from an EMBL/GenBank/DDBJ whole genome shotgun (WGS) entry which is preliminary data.</text>
</comment>
<dbReference type="InterPro" id="IPR014862">
    <property type="entry name" value="TrwC"/>
</dbReference>
<accession>A0ABW1IZT6</accession>
<dbReference type="EMBL" id="JBHSQW010000014">
    <property type="protein sequence ID" value="MFC5993889.1"/>
    <property type="molecule type" value="Genomic_DNA"/>
</dbReference>
<keyword evidence="4" id="KW-1185">Reference proteome</keyword>
<name>A0ABW1IZT6_9PSEU</name>
<feature type="compositionally biased region" description="Polar residues" evidence="1">
    <location>
        <begin position="168"/>
        <end position="177"/>
    </location>
</feature>
<evidence type="ECO:0000256" key="1">
    <source>
        <dbReference type="SAM" id="MobiDB-lite"/>
    </source>
</evidence>
<dbReference type="SUPFAM" id="SSF55464">
    <property type="entry name" value="Origin of replication-binding domain, RBD-like"/>
    <property type="match status" value="1"/>
</dbReference>